<dbReference type="InterPro" id="IPR038332">
    <property type="entry name" value="PPE_sf"/>
</dbReference>
<dbReference type="SUPFAM" id="SSF140459">
    <property type="entry name" value="PE/PPE dimer-like"/>
    <property type="match status" value="1"/>
</dbReference>
<proteinExistence type="predicted"/>
<gene>
    <name evidence="2" type="ORF">IT779_22025</name>
</gene>
<comment type="caution">
    <text evidence="2">The sequence shown here is derived from an EMBL/GenBank/DDBJ whole genome shotgun (WGS) entry which is preliminary data.</text>
</comment>
<sequence>MVGLVNISPEAVLAAAAELDLLAERLGAAAAITAPATHVIPSGADEVSFHASQHLNKAAITHDGSIANAQLQLHHAAAILRMQLATHIGEDAVKAGVMQGVAGTIGA</sequence>
<feature type="domain" description="PE" evidence="1">
    <location>
        <begin position="5"/>
        <end position="92"/>
    </location>
</feature>
<keyword evidence="3" id="KW-1185">Reference proteome</keyword>
<organism evidence="2 3">
    <name type="scientific">Nocardia bovistercoris</name>
    <dbReference type="NCBI Taxonomy" id="2785916"/>
    <lineage>
        <taxon>Bacteria</taxon>
        <taxon>Bacillati</taxon>
        <taxon>Actinomycetota</taxon>
        <taxon>Actinomycetes</taxon>
        <taxon>Mycobacteriales</taxon>
        <taxon>Nocardiaceae</taxon>
        <taxon>Nocardia</taxon>
    </lineage>
</organism>
<reference evidence="2" key="1">
    <citation type="submission" date="2020-11" db="EMBL/GenBank/DDBJ databases">
        <title>Nocardia NEAU-351.nov., a novel actinomycete isolated from the cow dung.</title>
        <authorList>
            <person name="Zhang X."/>
        </authorList>
    </citation>
    <scope>NUCLEOTIDE SEQUENCE</scope>
    <source>
        <strain evidence="2">NEAU-351</strain>
    </source>
</reference>
<accession>A0A931IFR9</accession>
<name>A0A931IFR9_9NOCA</name>
<dbReference type="AlphaFoldDB" id="A0A931IFR9"/>
<dbReference type="Proteomes" id="UP000655751">
    <property type="component" value="Unassembled WGS sequence"/>
</dbReference>
<protein>
    <submittedName>
        <fullName evidence="2">PE domain-containing protein</fullName>
    </submittedName>
</protein>
<dbReference type="RefSeq" id="WP_196151286.1">
    <property type="nucleotide sequence ID" value="NZ_JADMLG010000009.1"/>
</dbReference>
<evidence type="ECO:0000313" key="3">
    <source>
        <dbReference type="Proteomes" id="UP000655751"/>
    </source>
</evidence>
<dbReference type="InterPro" id="IPR000084">
    <property type="entry name" value="PE-PGRS_N"/>
</dbReference>
<dbReference type="Pfam" id="PF00934">
    <property type="entry name" value="PE"/>
    <property type="match status" value="1"/>
</dbReference>
<dbReference type="EMBL" id="JADMLG010000009">
    <property type="protein sequence ID" value="MBH0778960.1"/>
    <property type="molecule type" value="Genomic_DNA"/>
</dbReference>
<evidence type="ECO:0000313" key="2">
    <source>
        <dbReference type="EMBL" id="MBH0778960.1"/>
    </source>
</evidence>
<evidence type="ECO:0000259" key="1">
    <source>
        <dbReference type="Pfam" id="PF00934"/>
    </source>
</evidence>
<dbReference type="Gene3D" id="1.10.287.850">
    <property type="entry name" value="HP0062-like domain"/>
    <property type="match status" value="1"/>
</dbReference>